<keyword evidence="3 6" id="KW-0812">Transmembrane</keyword>
<proteinExistence type="predicted"/>
<dbReference type="Gene3D" id="3.40.250.10">
    <property type="entry name" value="Rhodanese-like domain"/>
    <property type="match status" value="1"/>
</dbReference>
<accession>A0A316EML1</accession>
<feature type="transmembrane region" description="Helical" evidence="6">
    <location>
        <begin position="188"/>
        <end position="210"/>
    </location>
</feature>
<keyword evidence="9" id="KW-1185">Reference proteome</keyword>
<keyword evidence="4 6" id="KW-1133">Transmembrane helix</keyword>
<evidence type="ECO:0000256" key="5">
    <source>
        <dbReference type="ARBA" id="ARBA00023136"/>
    </source>
</evidence>
<dbReference type="Proteomes" id="UP000245754">
    <property type="component" value="Unassembled WGS sequence"/>
</dbReference>
<keyword evidence="5 6" id="KW-0472">Membrane</keyword>
<dbReference type="PROSITE" id="PS50206">
    <property type="entry name" value="RHODANESE_3"/>
    <property type="match status" value="1"/>
</dbReference>
<organism evidence="8 9">
    <name type="scientific">Cupriavidus plantarum</name>
    <dbReference type="NCBI Taxonomy" id="942865"/>
    <lineage>
        <taxon>Bacteria</taxon>
        <taxon>Pseudomonadati</taxon>
        <taxon>Pseudomonadota</taxon>
        <taxon>Betaproteobacteria</taxon>
        <taxon>Burkholderiales</taxon>
        <taxon>Burkholderiaceae</taxon>
        <taxon>Cupriavidus</taxon>
    </lineage>
</organism>
<dbReference type="PANTHER" id="PTHR42709:SF6">
    <property type="entry name" value="UNDECAPRENYL PHOSPHATE TRANSPORTER A"/>
    <property type="match status" value="1"/>
</dbReference>
<evidence type="ECO:0000313" key="8">
    <source>
        <dbReference type="EMBL" id="PWK33206.1"/>
    </source>
</evidence>
<feature type="transmembrane region" description="Helical" evidence="6">
    <location>
        <begin position="153"/>
        <end position="176"/>
    </location>
</feature>
<dbReference type="EMBL" id="QGGT01000005">
    <property type="protein sequence ID" value="PWK33206.1"/>
    <property type="molecule type" value="Genomic_DNA"/>
</dbReference>
<keyword evidence="2" id="KW-1003">Cell membrane</keyword>
<dbReference type="InterPro" id="IPR001763">
    <property type="entry name" value="Rhodanese-like_dom"/>
</dbReference>
<sequence length="342" mass="36758">MGALAHCRSVLITKGIVVGDLQGLLDGHGVTLVFLSVLAEQAGLPVPAYPMLFVAGALSMQADGPSIGVVLLAVIAACLIADTAWYFAGRRLGQPMLRTICRVSISPDSCIRQTQSLYLRVGPRSLVFAKLLPGAGALSTAMAGMTNTPLHKFLFYDALGALVWAGGALLAGVVFSDFVDTILEAFSTYGPIALALVVGAFALFIAWRFWQRFRLLRRAGRVPRMTVMDLETRRASGTLPLVVDVRAYGAAPIERIPGALVMDLKASLDILGDYPVSDDIVIYCACPHEYSAAVLAERLRVAGYKNTWALAGGFDEWKRLQEAVAAQRKGRDDKQPQPAPQQ</sequence>
<feature type="domain" description="Rhodanese" evidence="7">
    <location>
        <begin position="241"/>
        <end position="326"/>
    </location>
</feature>
<dbReference type="InterPro" id="IPR051311">
    <property type="entry name" value="DedA_domain"/>
</dbReference>
<evidence type="ECO:0000259" key="7">
    <source>
        <dbReference type="PROSITE" id="PS50206"/>
    </source>
</evidence>
<dbReference type="InterPro" id="IPR032816">
    <property type="entry name" value="VTT_dom"/>
</dbReference>
<dbReference type="AlphaFoldDB" id="A0A316EML1"/>
<evidence type="ECO:0000256" key="4">
    <source>
        <dbReference type="ARBA" id="ARBA00022989"/>
    </source>
</evidence>
<dbReference type="GO" id="GO:0004792">
    <property type="term" value="F:thiosulfate-cyanide sulfurtransferase activity"/>
    <property type="evidence" value="ECO:0007669"/>
    <property type="project" value="InterPro"/>
</dbReference>
<evidence type="ECO:0000313" key="9">
    <source>
        <dbReference type="Proteomes" id="UP000245754"/>
    </source>
</evidence>
<dbReference type="GO" id="GO:0005886">
    <property type="term" value="C:plasma membrane"/>
    <property type="evidence" value="ECO:0007669"/>
    <property type="project" value="UniProtKB-SubCell"/>
</dbReference>
<feature type="transmembrane region" description="Helical" evidence="6">
    <location>
        <begin position="67"/>
        <end position="88"/>
    </location>
</feature>
<dbReference type="InterPro" id="IPR023695">
    <property type="entry name" value="Thiosulf_sulfurTrfase"/>
</dbReference>
<evidence type="ECO:0000256" key="2">
    <source>
        <dbReference type="ARBA" id="ARBA00022475"/>
    </source>
</evidence>
<name>A0A316EML1_9BURK</name>
<comment type="caution">
    <text evidence="8">The sequence shown here is derived from an EMBL/GenBank/DDBJ whole genome shotgun (WGS) entry which is preliminary data.</text>
</comment>
<dbReference type="Pfam" id="PF09335">
    <property type="entry name" value="VTT_dom"/>
    <property type="match status" value="1"/>
</dbReference>
<comment type="subcellular location">
    <subcellularLocation>
        <location evidence="1">Cell membrane</location>
        <topology evidence="1">Multi-pass membrane protein</topology>
    </subcellularLocation>
</comment>
<gene>
    <name evidence="8" type="ORF">C7419_105200</name>
</gene>
<dbReference type="PANTHER" id="PTHR42709">
    <property type="entry name" value="ALKALINE PHOSPHATASE LIKE PROTEIN"/>
    <property type="match status" value="1"/>
</dbReference>
<protein>
    <submittedName>
        <fullName evidence="8">Membrane protein DedA with SNARE-associated domain</fullName>
    </submittedName>
</protein>
<dbReference type="GO" id="GO:0005737">
    <property type="term" value="C:cytoplasm"/>
    <property type="evidence" value="ECO:0007669"/>
    <property type="project" value="InterPro"/>
</dbReference>
<dbReference type="Pfam" id="PF00581">
    <property type="entry name" value="Rhodanese"/>
    <property type="match status" value="1"/>
</dbReference>
<dbReference type="InterPro" id="IPR036873">
    <property type="entry name" value="Rhodanese-like_dom_sf"/>
</dbReference>
<dbReference type="CDD" id="cd01444">
    <property type="entry name" value="GlpE_ST"/>
    <property type="match status" value="1"/>
</dbReference>
<evidence type="ECO:0000256" key="1">
    <source>
        <dbReference type="ARBA" id="ARBA00004651"/>
    </source>
</evidence>
<evidence type="ECO:0000256" key="3">
    <source>
        <dbReference type="ARBA" id="ARBA00022692"/>
    </source>
</evidence>
<reference evidence="8 9" key="1">
    <citation type="submission" date="2018-05" db="EMBL/GenBank/DDBJ databases">
        <title>Genomic Encyclopedia of Type Strains, Phase IV (KMG-V): Genome sequencing to study the core and pangenomes of soil and plant-associated prokaryotes.</title>
        <authorList>
            <person name="Whitman W."/>
        </authorList>
    </citation>
    <scope>NUCLEOTIDE SEQUENCE [LARGE SCALE GENOMIC DNA]</scope>
    <source>
        <strain evidence="8 9">SLV-132</strain>
    </source>
</reference>
<dbReference type="SUPFAM" id="SSF52821">
    <property type="entry name" value="Rhodanese/Cell cycle control phosphatase"/>
    <property type="match status" value="1"/>
</dbReference>
<evidence type="ECO:0000256" key="6">
    <source>
        <dbReference type="SAM" id="Phobius"/>
    </source>
</evidence>